<protein>
    <recommendedName>
        <fullName evidence="1">Transglycosylase SLT domain-containing protein</fullName>
    </recommendedName>
</protein>
<accession>A0A060V067</accession>
<dbReference type="Proteomes" id="UP000193925">
    <property type="component" value="Chromosome AFERRI"/>
</dbReference>
<dbReference type="EMBL" id="LT841305">
    <property type="protein sequence ID" value="SMH64804.1"/>
    <property type="molecule type" value="Genomic_DNA"/>
</dbReference>
<dbReference type="InterPro" id="IPR008258">
    <property type="entry name" value="Transglycosylase_SLT_dom_1"/>
</dbReference>
<reference evidence="2" key="1">
    <citation type="submission" date="2014-03" db="EMBL/GenBank/DDBJ databases">
        <authorList>
            <person name="Genoscope - CEA"/>
        </authorList>
    </citation>
    <scope>NUCLEOTIDE SEQUENCE [LARGE SCALE GENOMIC DNA]</scope>
    <source>
        <strain evidence="2">CF27</strain>
    </source>
</reference>
<gene>
    <name evidence="3" type="ORF">AFERRI_10838</name>
    <name evidence="2" type="ORF">AFERRI_80018</name>
</gene>
<sequence length="267" mass="28921">MARNTNAKSGQRLRSAGLSLFALTALLPAQCAWSGNMSIVAISGMGAASGVATKLHLSSLPHKTQHTDSSELSTVMNRLNAVGKPRESQLISSAMKVVSTMYKVPGGLLRAISLTESGMSGRPWPWTLNVYGRAYRYTNEQQTVAAVRKFIARGITLVDIGPMQVDWQYHGWRFGSVRAAANPLRNVAVAARILRDAYAKTGSWVAAVGQYHGGDTTRQQLYIHQVMTRWHVPAWNGLNTSRGTHGINLIQAKAGTIVAMTNTAGNY</sequence>
<name>A0A060V067_9PROT</name>
<proteinExistence type="predicted"/>
<dbReference type="AlphaFoldDB" id="A0A060V067"/>
<evidence type="ECO:0000313" key="4">
    <source>
        <dbReference type="Proteomes" id="UP000193925"/>
    </source>
</evidence>
<dbReference type="SUPFAM" id="SSF53955">
    <property type="entry name" value="Lysozyme-like"/>
    <property type="match status" value="1"/>
</dbReference>
<evidence type="ECO:0000313" key="3">
    <source>
        <dbReference type="EMBL" id="SMH64804.1"/>
    </source>
</evidence>
<reference evidence="2" key="2">
    <citation type="submission" date="2014-07" db="EMBL/GenBank/DDBJ databases">
        <title>Initial genome analysis of the psychrotolerant acidophile Acidithiobacillus ferrivorans CF27: insights into iron and sulfur oxidation pathways and into biofilm formation.</title>
        <authorList>
            <person name="Talla E."/>
            <person name="Hedrich S."/>
            <person name="Mangenot S."/>
            <person name="Ji B."/>
            <person name="Johnson D.B."/>
            <person name="Barbe V."/>
            <person name="Bonnefoy V."/>
        </authorList>
    </citation>
    <scope>NUCLEOTIDE SEQUENCE [LARGE SCALE GENOMIC DNA]</scope>
    <source>
        <strain evidence="2">CF27</strain>
    </source>
</reference>
<dbReference type="Gene3D" id="1.10.530.10">
    <property type="match status" value="1"/>
</dbReference>
<dbReference type="EMBL" id="CCCS020000078">
    <property type="protein sequence ID" value="CDQ12069.1"/>
    <property type="molecule type" value="Genomic_DNA"/>
</dbReference>
<reference evidence="3 4" key="3">
    <citation type="submission" date="2017-03" db="EMBL/GenBank/DDBJ databases">
        <authorList>
            <person name="Regsiter A."/>
            <person name="William W."/>
        </authorList>
    </citation>
    <scope>NUCLEOTIDE SEQUENCE [LARGE SCALE GENOMIC DNA]</scope>
    <source>
        <strain evidence="3">PRJEB5721</strain>
    </source>
</reference>
<evidence type="ECO:0000259" key="1">
    <source>
        <dbReference type="Pfam" id="PF01464"/>
    </source>
</evidence>
<evidence type="ECO:0000313" key="2">
    <source>
        <dbReference type="EMBL" id="CDQ12069.1"/>
    </source>
</evidence>
<dbReference type="Pfam" id="PF01464">
    <property type="entry name" value="SLT"/>
    <property type="match status" value="1"/>
</dbReference>
<keyword evidence="4" id="KW-1185">Reference proteome</keyword>
<feature type="domain" description="Transglycosylase SLT" evidence="1">
    <location>
        <begin position="100"/>
        <end position="218"/>
    </location>
</feature>
<dbReference type="InterPro" id="IPR023346">
    <property type="entry name" value="Lysozyme-like_dom_sf"/>
</dbReference>
<organism evidence="2">
    <name type="scientific">Acidithiobacillus ferrivorans</name>
    <dbReference type="NCBI Taxonomy" id="160808"/>
    <lineage>
        <taxon>Bacteria</taxon>
        <taxon>Pseudomonadati</taxon>
        <taxon>Pseudomonadota</taxon>
        <taxon>Acidithiobacillia</taxon>
        <taxon>Acidithiobacillales</taxon>
        <taxon>Acidithiobacillaceae</taxon>
        <taxon>Acidithiobacillus</taxon>
    </lineage>
</organism>